<dbReference type="HOGENOM" id="CLU_352942_0_0_11"/>
<dbReference type="KEGG" id="gob:Gobs_3409"/>
<dbReference type="PROSITE" id="PS50104">
    <property type="entry name" value="TIR"/>
    <property type="match status" value="1"/>
</dbReference>
<keyword evidence="5" id="KW-1185">Reference proteome</keyword>
<dbReference type="Proteomes" id="UP000001382">
    <property type="component" value="Chromosome"/>
</dbReference>
<evidence type="ECO:0000256" key="1">
    <source>
        <dbReference type="SAM" id="MobiDB-lite"/>
    </source>
</evidence>
<evidence type="ECO:0000256" key="2">
    <source>
        <dbReference type="SAM" id="Phobius"/>
    </source>
</evidence>
<dbReference type="SUPFAM" id="SSF52200">
    <property type="entry name" value="Toll/Interleukin receptor TIR domain"/>
    <property type="match status" value="1"/>
</dbReference>
<feature type="transmembrane region" description="Helical" evidence="2">
    <location>
        <begin position="285"/>
        <end position="305"/>
    </location>
</feature>
<dbReference type="EMBL" id="CP001867">
    <property type="protein sequence ID" value="ADB76011.1"/>
    <property type="molecule type" value="Genomic_DNA"/>
</dbReference>
<feature type="domain" description="TIR" evidence="3">
    <location>
        <begin position="1"/>
        <end position="130"/>
    </location>
</feature>
<evidence type="ECO:0000313" key="4">
    <source>
        <dbReference type="EMBL" id="ADB76011.1"/>
    </source>
</evidence>
<sequence>MWLFASYSRKDETAVRGLISDLQRAHLSVWHDQELRGGDPWWQDILRRIRQCDVFLFLLSDNSLASKPCLTELSYARALGLPILPVQVGPVGNIRLTPVADIQVVDYRERTLAKGMELLDAIQQAVTERHPLPEPLPEPPSVPFEYLLRLGSAIGAAQLTPDQQGDFIRQLREVLETEDDEGVKDDAHELLRALRRRPDITYRNAQAIDRLLADLAAATTPVTVRGASSAGEGPPASPTAADDHEPQKAGAGDVGAGGRPGRRLRTGLHAASSGRPERLRRTRRLLTAGALLLALAALGAIWLLGRGDTIPPSDVVLAQPAADVGPEPFAESAAAGQGEPPISLAGAVSGATPGLYGGTGTNSCNAQGLADFLEKQPTLAAAWGTALGISVEQVRTFLGGLTPVTLRTDTAITNHGFRDDRAVPFQAVLQAGTAVLIDAYGEPKVRCACGNPLQPPEQQADMPYEGPRWPGFEAETVTEIKPAPSPVEEFVVLRQDTGDFVARPQGTQGDQDDHPDTAAEQRARELPTSSAAGSPSDDGGAGEQSNEGGENASGNGTDDSSTVPGENPGTAPGNGSGEGTEDGPDSPSGGTAGDTEDDVQTRDRAVEGVLPGGTDGEAGGGSGTPPGGTDGETGGGSGTPPGGTDGEAGGGSGTPPGGTDGETGGGSGTPPGGTDGETGGGSGTPPGGTDGETGGGSGTPPGGTGGETGGGSGTPPGGTDGETGGGSGTPPGGTDGETGGGSGTPPGGTGGETGGGSGTPPGGTGGETGDGTVLVPGSGDDAGTGDSTVPDADPAD</sequence>
<evidence type="ECO:0000259" key="3">
    <source>
        <dbReference type="PROSITE" id="PS50104"/>
    </source>
</evidence>
<gene>
    <name evidence="4" type="ordered locus">Gobs_3409</name>
</gene>
<keyword evidence="2" id="KW-0812">Transmembrane</keyword>
<feature type="region of interest" description="Disordered" evidence="1">
    <location>
        <begin position="501"/>
        <end position="796"/>
    </location>
</feature>
<reference evidence="4 5" key="1">
    <citation type="journal article" date="2010" name="Stand. Genomic Sci.">
        <title>Complete genome sequence of Geodermatophilus obscurus type strain (G-20).</title>
        <authorList>
            <person name="Ivanova N."/>
            <person name="Sikorski J."/>
            <person name="Jando M."/>
            <person name="Munk C."/>
            <person name="Lapidus A."/>
            <person name="Glavina Del Rio T."/>
            <person name="Copeland A."/>
            <person name="Tice H."/>
            <person name="Cheng J.-F."/>
            <person name="Lucas S."/>
            <person name="Chen F."/>
            <person name="Nolan M."/>
            <person name="Bruce D."/>
            <person name="Goodwin L."/>
            <person name="Pitluck S."/>
            <person name="Mavromatis K."/>
            <person name="Mikhailova N."/>
            <person name="Pati A."/>
            <person name="Chen A."/>
            <person name="Palaniappan K."/>
            <person name="Land M."/>
            <person name="Hauser L."/>
            <person name="Chang Y.-J."/>
            <person name="Jeffries C.D."/>
            <person name="Meincke L."/>
            <person name="Brettin T."/>
            <person name="Detter J.C."/>
            <person name="Detter J.C."/>
            <person name="Rohde M."/>
            <person name="Goeker M."/>
            <person name="Bristow J."/>
            <person name="Eisen J.A."/>
            <person name="Markowitz V."/>
            <person name="Hugenholtz P."/>
            <person name="Kyrpides N.C."/>
            <person name="Klenk H.-P."/>
        </authorList>
    </citation>
    <scope>NUCLEOTIDE SEQUENCE [LARGE SCALE GENOMIC DNA]</scope>
    <source>
        <strain evidence="5">ATCC 25078 / DSM 43160 / JCM 3152 / KCC A-0152 / KCTC 9177 / NBRC 13315 / NRRL B-3577 / G-20</strain>
    </source>
</reference>
<dbReference type="STRING" id="526225.Gobs_3409"/>
<dbReference type="GO" id="GO:0007165">
    <property type="term" value="P:signal transduction"/>
    <property type="evidence" value="ECO:0007669"/>
    <property type="project" value="InterPro"/>
</dbReference>
<organism evidence="4 5">
    <name type="scientific">Geodermatophilus obscurus (strain ATCC 25078 / DSM 43160 / JCM 3152 / CCUG 61914 / KCC A-0152 / KCTC 9177 / NBRC 13315 / NRRL B-3577 / G-20)</name>
    <dbReference type="NCBI Taxonomy" id="526225"/>
    <lineage>
        <taxon>Bacteria</taxon>
        <taxon>Bacillati</taxon>
        <taxon>Actinomycetota</taxon>
        <taxon>Actinomycetes</taxon>
        <taxon>Geodermatophilales</taxon>
        <taxon>Geodermatophilaceae</taxon>
        <taxon>Geodermatophilus</taxon>
    </lineage>
</organism>
<dbReference type="eggNOG" id="COG3170">
    <property type="taxonomic scope" value="Bacteria"/>
</dbReference>
<feature type="compositionally biased region" description="Gly residues" evidence="1">
    <location>
        <begin position="610"/>
        <end position="769"/>
    </location>
</feature>
<keyword evidence="2" id="KW-0472">Membrane</keyword>
<dbReference type="Gene3D" id="3.40.50.10140">
    <property type="entry name" value="Toll/interleukin-1 receptor homology (TIR) domain"/>
    <property type="match status" value="1"/>
</dbReference>
<keyword evidence="2" id="KW-1133">Transmembrane helix</keyword>
<feature type="compositionally biased region" description="Low complexity" evidence="1">
    <location>
        <begin position="777"/>
        <end position="788"/>
    </location>
</feature>
<evidence type="ECO:0000313" key="5">
    <source>
        <dbReference type="Proteomes" id="UP000001382"/>
    </source>
</evidence>
<dbReference type="Pfam" id="PF13676">
    <property type="entry name" value="TIR_2"/>
    <property type="match status" value="1"/>
</dbReference>
<feature type="compositionally biased region" description="Low complexity" evidence="1">
    <location>
        <begin position="529"/>
        <end position="556"/>
    </location>
</feature>
<dbReference type="InterPro" id="IPR035897">
    <property type="entry name" value="Toll_tir_struct_dom_sf"/>
</dbReference>
<protein>
    <recommendedName>
        <fullName evidence="3">TIR domain-containing protein</fullName>
    </recommendedName>
</protein>
<dbReference type="AlphaFoldDB" id="D2SAX6"/>
<dbReference type="InterPro" id="IPR046704">
    <property type="entry name" value="DUF6777"/>
</dbReference>
<dbReference type="InterPro" id="IPR000157">
    <property type="entry name" value="TIR_dom"/>
</dbReference>
<name>D2SAX6_GEOOG</name>
<feature type="compositionally biased region" description="Basic and acidic residues" evidence="1">
    <location>
        <begin position="511"/>
        <end position="525"/>
    </location>
</feature>
<feature type="region of interest" description="Disordered" evidence="1">
    <location>
        <begin position="224"/>
        <end position="278"/>
    </location>
</feature>
<accession>D2SAX6</accession>
<dbReference type="Pfam" id="PF20568">
    <property type="entry name" value="DUF6777"/>
    <property type="match status" value="1"/>
</dbReference>
<proteinExistence type="predicted"/>
<reference evidence="5" key="2">
    <citation type="submission" date="2010-01" db="EMBL/GenBank/DDBJ databases">
        <title>The complete genome of Geodermatophilus obscurus DSM 43160.</title>
        <authorList>
            <consortium name="US DOE Joint Genome Institute (JGI-PGF)"/>
            <person name="Lucas S."/>
            <person name="Copeland A."/>
            <person name="Lapidus A."/>
            <person name="Glavina del Rio T."/>
            <person name="Dalin E."/>
            <person name="Tice H."/>
            <person name="Bruce D."/>
            <person name="Goodwin L."/>
            <person name="Pitluck S."/>
            <person name="Kyrpides N."/>
            <person name="Mavromatis K."/>
            <person name="Ivanova N."/>
            <person name="Munk A.C."/>
            <person name="Brettin T."/>
            <person name="Detter J.C."/>
            <person name="Han C."/>
            <person name="Larimer F."/>
            <person name="Land M."/>
            <person name="Hauser L."/>
            <person name="Markowitz V."/>
            <person name="Cheng J.-F."/>
            <person name="Hugenholtz P."/>
            <person name="Woyke T."/>
            <person name="Wu D."/>
            <person name="Jando M."/>
            <person name="Schneider S."/>
            <person name="Klenk H.-P."/>
            <person name="Eisen J.A."/>
        </authorList>
    </citation>
    <scope>NUCLEOTIDE SEQUENCE [LARGE SCALE GENOMIC DNA]</scope>
    <source>
        <strain evidence="5">ATCC 25078 / DSM 43160 / JCM 3152 / KCC A-0152 / KCTC 9177 / NBRC 13315 / NRRL B-3577 / G-20</strain>
    </source>
</reference>